<gene>
    <name evidence="1" type="ORF">OS493_029016</name>
</gene>
<accession>A0A9W9YNF8</accession>
<comment type="caution">
    <text evidence="1">The sequence shown here is derived from an EMBL/GenBank/DDBJ whole genome shotgun (WGS) entry which is preliminary data.</text>
</comment>
<organism evidence="1 2">
    <name type="scientific">Desmophyllum pertusum</name>
    <dbReference type="NCBI Taxonomy" id="174260"/>
    <lineage>
        <taxon>Eukaryota</taxon>
        <taxon>Metazoa</taxon>
        <taxon>Cnidaria</taxon>
        <taxon>Anthozoa</taxon>
        <taxon>Hexacorallia</taxon>
        <taxon>Scleractinia</taxon>
        <taxon>Caryophylliina</taxon>
        <taxon>Caryophylliidae</taxon>
        <taxon>Desmophyllum</taxon>
    </lineage>
</organism>
<dbReference type="AlphaFoldDB" id="A0A9W9YNF8"/>
<name>A0A9W9YNF8_9CNID</name>
<sequence>MASLQKKEPEGLHFEHSVADWHAGNKFLYVREKCEGGCICSSQILAEDFSSWKLKQAIIAAALKVLGMKSLDPKGKTNPTCFCRWTEKMTSNHTENRTLPTKGTISHWS</sequence>
<evidence type="ECO:0000313" key="1">
    <source>
        <dbReference type="EMBL" id="KAJ7354908.1"/>
    </source>
</evidence>
<protein>
    <submittedName>
        <fullName evidence="1">Uncharacterized protein</fullName>
    </submittedName>
</protein>
<reference evidence="1" key="1">
    <citation type="submission" date="2023-01" db="EMBL/GenBank/DDBJ databases">
        <title>Genome assembly of the deep-sea coral Lophelia pertusa.</title>
        <authorList>
            <person name="Herrera S."/>
            <person name="Cordes E."/>
        </authorList>
    </citation>
    <scope>NUCLEOTIDE SEQUENCE</scope>
    <source>
        <strain evidence="1">USNM1676648</strain>
        <tissue evidence="1">Polyp</tissue>
    </source>
</reference>
<evidence type="ECO:0000313" key="2">
    <source>
        <dbReference type="Proteomes" id="UP001163046"/>
    </source>
</evidence>
<dbReference type="Proteomes" id="UP001163046">
    <property type="component" value="Unassembled WGS sequence"/>
</dbReference>
<dbReference type="EMBL" id="MU827330">
    <property type="protein sequence ID" value="KAJ7354908.1"/>
    <property type="molecule type" value="Genomic_DNA"/>
</dbReference>
<proteinExistence type="predicted"/>
<keyword evidence="2" id="KW-1185">Reference proteome</keyword>